<feature type="compositionally biased region" description="Polar residues" evidence="1">
    <location>
        <begin position="50"/>
        <end position="64"/>
    </location>
</feature>
<comment type="caution">
    <text evidence="2">The sequence shown here is derived from an EMBL/GenBank/DDBJ whole genome shotgun (WGS) entry which is preliminary data.</text>
</comment>
<evidence type="ECO:0000313" key="3">
    <source>
        <dbReference type="Proteomes" id="UP001239795"/>
    </source>
</evidence>
<proteinExistence type="predicted"/>
<dbReference type="Proteomes" id="UP001239795">
    <property type="component" value="Unassembled WGS sequence"/>
</dbReference>
<evidence type="ECO:0000313" key="2">
    <source>
        <dbReference type="EMBL" id="KAK1469204.1"/>
    </source>
</evidence>
<organism evidence="2 3">
    <name type="scientific">Colletotrichum melonis</name>
    <dbReference type="NCBI Taxonomy" id="1209925"/>
    <lineage>
        <taxon>Eukaryota</taxon>
        <taxon>Fungi</taxon>
        <taxon>Dikarya</taxon>
        <taxon>Ascomycota</taxon>
        <taxon>Pezizomycotina</taxon>
        <taxon>Sordariomycetes</taxon>
        <taxon>Hypocreomycetidae</taxon>
        <taxon>Glomerellales</taxon>
        <taxon>Glomerellaceae</taxon>
        <taxon>Colletotrichum</taxon>
        <taxon>Colletotrichum acutatum species complex</taxon>
    </lineage>
</organism>
<keyword evidence="3" id="KW-1185">Reference proteome</keyword>
<reference evidence="2 3" key="1">
    <citation type="submission" date="2016-10" db="EMBL/GenBank/DDBJ databases">
        <title>The genome sequence of Colletotrichum fioriniae PJ7.</title>
        <authorList>
            <person name="Baroncelli R."/>
        </authorList>
    </citation>
    <scope>NUCLEOTIDE SEQUENCE [LARGE SCALE GENOMIC DNA]</scope>
    <source>
        <strain evidence="2">Col 31</strain>
    </source>
</reference>
<evidence type="ECO:0000256" key="1">
    <source>
        <dbReference type="SAM" id="MobiDB-lite"/>
    </source>
</evidence>
<gene>
    <name evidence="2" type="ORF">CMEL01_00971</name>
</gene>
<feature type="region of interest" description="Disordered" evidence="1">
    <location>
        <begin position="44"/>
        <end position="80"/>
    </location>
</feature>
<accession>A0AAI9V5M4</accession>
<sequence>MGSRSYVRTGGVILTGQASSKSNYPCPHPVRGIRKYEPPVAIHNHDRTASPANPSNITRRQLASNDPRPRFGEVYPKSASPAPACHYIRLNRMLRKCQFRYLGRQQEIAAYRTFAAQREAGEDLDECSGVCVAVDGG</sequence>
<protein>
    <submittedName>
        <fullName evidence="2">Uncharacterized protein</fullName>
    </submittedName>
</protein>
<dbReference type="EMBL" id="MLGG01000001">
    <property type="protein sequence ID" value="KAK1469204.1"/>
    <property type="molecule type" value="Genomic_DNA"/>
</dbReference>
<name>A0AAI9V5M4_9PEZI</name>
<dbReference type="AlphaFoldDB" id="A0AAI9V5M4"/>